<dbReference type="KEGG" id="mrr:Moror_9610"/>
<dbReference type="AlphaFoldDB" id="V2XQX6"/>
<evidence type="ECO:0000313" key="2">
    <source>
        <dbReference type="Proteomes" id="UP000017559"/>
    </source>
</evidence>
<proteinExistence type="predicted"/>
<comment type="caution">
    <text evidence="1">The sequence shown here is derived from an EMBL/GenBank/DDBJ whole genome shotgun (WGS) entry which is preliminary data.</text>
</comment>
<dbReference type="HOGENOM" id="CLU_2590319_0_0_1"/>
<dbReference type="Proteomes" id="UP000017559">
    <property type="component" value="Unassembled WGS sequence"/>
</dbReference>
<reference evidence="1 2" key="1">
    <citation type="journal article" date="2014" name="BMC Genomics">
        <title>Genome and secretome analysis of the hemibiotrophic fungal pathogen, Moniliophthora roreri, which causes frosty pod rot disease of cacao: mechanisms of the biotrophic and necrotrophic phases.</title>
        <authorList>
            <person name="Meinhardt L.W."/>
            <person name="Costa G.G.L."/>
            <person name="Thomazella D.P.T."/>
            <person name="Teixeira P.J.P.L."/>
            <person name="Carazzolle M.F."/>
            <person name="Schuster S.C."/>
            <person name="Carlson J.E."/>
            <person name="Guiltinan M.J."/>
            <person name="Mieczkowski P."/>
            <person name="Farmer A."/>
            <person name="Ramaraj T."/>
            <person name="Crozier J."/>
            <person name="Davis R.E."/>
            <person name="Shao J."/>
            <person name="Melnick R.L."/>
            <person name="Pereira G.A.G."/>
            <person name="Bailey B.A."/>
        </authorList>
    </citation>
    <scope>NUCLEOTIDE SEQUENCE [LARGE SCALE GENOMIC DNA]</scope>
    <source>
        <strain evidence="1 2">MCA 2997</strain>
    </source>
</reference>
<accession>V2XQX6</accession>
<gene>
    <name evidence="1" type="ORF">Moror_9610</name>
</gene>
<sequence length="80" mass="9223">MEGYSQHQPSRPRLHAKEITLKWARLQFGNTEDTKTSNPGFFYMTSLNMDAKWQKGPINILTMILWIDIGSRSLVDTLPV</sequence>
<dbReference type="EMBL" id="AWSO01002194">
    <property type="protein sequence ID" value="ESK81869.1"/>
    <property type="molecule type" value="Genomic_DNA"/>
</dbReference>
<keyword evidence="2" id="KW-1185">Reference proteome</keyword>
<organism evidence="1 2">
    <name type="scientific">Moniliophthora roreri (strain MCA 2997)</name>
    <name type="common">Cocoa frosty pod rot fungus</name>
    <name type="synonym">Crinipellis roreri</name>
    <dbReference type="NCBI Taxonomy" id="1381753"/>
    <lineage>
        <taxon>Eukaryota</taxon>
        <taxon>Fungi</taxon>
        <taxon>Dikarya</taxon>
        <taxon>Basidiomycota</taxon>
        <taxon>Agaricomycotina</taxon>
        <taxon>Agaricomycetes</taxon>
        <taxon>Agaricomycetidae</taxon>
        <taxon>Agaricales</taxon>
        <taxon>Marasmiineae</taxon>
        <taxon>Marasmiaceae</taxon>
        <taxon>Moniliophthora</taxon>
    </lineage>
</organism>
<protein>
    <submittedName>
        <fullName evidence="1">Uncharacterized protein</fullName>
    </submittedName>
</protein>
<evidence type="ECO:0000313" key="1">
    <source>
        <dbReference type="EMBL" id="ESK81869.1"/>
    </source>
</evidence>
<name>V2XQX6_MONRO</name>